<feature type="chain" id="PRO_5021865481" description="Alginate export domain-containing protein" evidence="1">
    <location>
        <begin position="23"/>
        <end position="403"/>
    </location>
</feature>
<evidence type="ECO:0000256" key="1">
    <source>
        <dbReference type="SAM" id="SignalP"/>
    </source>
</evidence>
<accession>A0A547PA57</accession>
<comment type="caution">
    <text evidence="3">The sequence shown here is derived from an EMBL/GenBank/DDBJ whole genome shotgun (WGS) entry which is preliminary data.</text>
</comment>
<organism evidence="3 4">
    <name type="scientific">Erythrobacter insulae</name>
    <dbReference type="NCBI Taxonomy" id="2584124"/>
    <lineage>
        <taxon>Bacteria</taxon>
        <taxon>Pseudomonadati</taxon>
        <taxon>Pseudomonadota</taxon>
        <taxon>Alphaproteobacteria</taxon>
        <taxon>Sphingomonadales</taxon>
        <taxon>Erythrobacteraceae</taxon>
        <taxon>Erythrobacter/Porphyrobacter group</taxon>
        <taxon>Erythrobacter</taxon>
    </lineage>
</organism>
<dbReference type="SUPFAM" id="SSF56935">
    <property type="entry name" value="Porins"/>
    <property type="match status" value="1"/>
</dbReference>
<dbReference type="EMBL" id="VHJK01000001">
    <property type="protein sequence ID" value="TRD11032.1"/>
    <property type="molecule type" value="Genomic_DNA"/>
</dbReference>
<dbReference type="InterPro" id="IPR023614">
    <property type="entry name" value="Porin_dom_sf"/>
</dbReference>
<dbReference type="InterPro" id="IPR025388">
    <property type="entry name" value="Alginate_export_dom"/>
</dbReference>
<proteinExistence type="predicted"/>
<reference evidence="3 4" key="1">
    <citation type="submission" date="2019-06" db="EMBL/GenBank/DDBJ databases">
        <title>Erythrobacter insulae sp. nov., isolated from a tidal flat.</title>
        <authorList>
            <person name="Yoon J.-H."/>
        </authorList>
    </citation>
    <scope>NUCLEOTIDE SEQUENCE [LARGE SCALE GENOMIC DNA]</scope>
    <source>
        <strain evidence="3 4">JBTF-M21</strain>
    </source>
</reference>
<feature type="signal peptide" evidence="1">
    <location>
        <begin position="1"/>
        <end position="22"/>
    </location>
</feature>
<dbReference type="RefSeq" id="WP_142787296.1">
    <property type="nucleotide sequence ID" value="NZ_VHJK01000001.1"/>
</dbReference>
<dbReference type="AlphaFoldDB" id="A0A547PA57"/>
<name>A0A547PA57_9SPHN</name>
<dbReference type="OrthoDB" id="9767539at2"/>
<gene>
    <name evidence="3" type="ORF">FGU71_03640</name>
</gene>
<keyword evidence="1" id="KW-0732">Signal</keyword>
<dbReference type="Gene3D" id="2.40.160.10">
    <property type="entry name" value="Porin"/>
    <property type="match status" value="1"/>
</dbReference>
<protein>
    <recommendedName>
        <fullName evidence="2">Alginate export domain-containing protein</fullName>
    </recommendedName>
</protein>
<feature type="domain" description="Alginate export" evidence="2">
    <location>
        <begin position="108"/>
        <end position="173"/>
    </location>
</feature>
<evidence type="ECO:0000259" key="2">
    <source>
        <dbReference type="Pfam" id="PF13372"/>
    </source>
</evidence>
<sequence>MRHTLHFIVLTTALTSAAPAFAGPLDPVAVGEGVTLDPILDVLFRVETADQPTFEENATSVTVRARAGAELKKGGFSILAEAEGTGALVDDFNDTIPSNGIEPFPVIADPNSFDLNRLQLAYNGDSFGVTVGRQRIILDDQRFVGNVGWRQNEQTFDAVRGTAKFGPVSLDATYAISQRTIFGSESPNRFFDGDFIFLNGKVDLKAVNAIAYSYTVDYDTRLAFSSQTLGGEASGTIPAGPLKIKLRAGLATQSDAGDNPVGYTAGYKVGEVTVTEGGWTIRAQYEELGSDNGVAAFQTPLSTAHKFNGFADLFLVTPATGLRDTNIRVGKKITIAGLTTFNAFVGFHQFDSDFGGIDYGTEIDGVVTFKAGPVAILAKLGDYRANDFGVDTTRFTLQAGISF</sequence>
<evidence type="ECO:0000313" key="3">
    <source>
        <dbReference type="EMBL" id="TRD11032.1"/>
    </source>
</evidence>
<keyword evidence="4" id="KW-1185">Reference proteome</keyword>
<dbReference type="Pfam" id="PF13372">
    <property type="entry name" value="Alginate_exp"/>
    <property type="match status" value="1"/>
</dbReference>
<evidence type="ECO:0000313" key="4">
    <source>
        <dbReference type="Proteomes" id="UP000316343"/>
    </source>
</evidence>
<dbReference type="Proteomes" id="UP000316343">
    <property type="component" value="Unassembled WGS sequence"/>
</dbReference>